<dbReference type="RefSeq" id="XP_008816133.1">
    <property type="nucleotide sequence ID" value="XM_008817911.1"/>
</dbReference>
<keyword evidence="2" id="KW-1185">Reference proteome</keyword>
<dbReference type="AlphaFoldDB" id="W7A1T0"/>
<dbReference type="GeneID" id="20037586"/>
<dbReference type="VEuPathDB" id="PlasmoDB:C922_02312"/>
<name>W7A1T0_9APIC</name>
<reference evidence="1 2" key="1">
    <citation type="submission" date="2013-02" db="EMBL/GenBank/DDBJ databases">
        <title>The Genome Sequence of Plasmodium inui San Antonio 1.</title>
        <authorList>
            <consortium name="The Broad Institute Genome Sequencing Platform"/>
            <consortium name="The Broad Institute Genome Sequencing Center for Infectious Disease"/>
            <person name="Neafsey D."/>
            <person name="Cheeseman I."/>
            <person name="Volkman S."/>
            <person name="Adams J."/>
            <person name="Walker B."/>
            <person name="Young S.K."/>
            <person name="Zeng Q."/>
            <person name="Gargeya S."/>
            <person name="Fitzgerald M."/>
            <person name="Haas B."/>
            <person name="Abouelleil A."/>
            <person name="Alvarado L."/>
            <person name="Arachchi H.M."/>
            <person name="Berlin A.M."/>
            <person name="Chapman S.B."/>
            <person name="Dewar J."/>
            <person name="Goldberg J."/>
            <person name="Griggs A."/>
            <person name="Gujja S."/>
            <person name="Hansen M."/>
            <person name="Howarth C."/>
            <person name="Imamovic A."/>
            <person name="Larimer J."/>
            <person name="McCowan C."/>
            <person name="Murphy C."/>
            <person name="Neiman D."/>
            <person name="Pearson M."/>
            <person name="Priest M."/>
            <person name="Roberts A."/>
            <person name="Saif S."/>
            <person name="Shea T."/>
            <person name="Sisk P."/>
            <person name="Sykes S."/>
            <person name="Wortman J."/>
            <person name="Nusbaum C."/>
            <person name="Birren B."/>
        </authorList>
    </citation>
    <scope>NUCLEOTIDE SEQUENCE [LARGE SCALE GENOMIC DNA]</scope>
    <source>
        <strain evidence="1 2">San Antonio 1</strain>
    </source>
</reference>
<dbReference type="Proteomes" id="UP000030640">
    <property type="component" value="Unassembled WGS sequence"/>
</dbReference>
<evidence type="ECO:0000313" key="1">
    <source>
        <dbReference type="EMBL" id="EUD67162.1"/>
    </source>
</evidence>
<sequence length="261" mass="29754">MDEAYGTRTVLNSSRLEEDPKYAMNPVDLPHNSMNANYMMNGAVLTNGYSPSDYVINRESYPPDMMPQFNIDQGANPYNNTMPMNSIIHTDPNDSISMQGMKTGLDTTTGFDSYTNLMNYNNTQNTIQANQVPLNFNDYHSGEDMMYMNYPSTGDHFSPDYLNTFPAKETDPMTYANNFSIPNGNFNTMLSENNNYNYNSMPYSMPIFENMNNPQMYMQQMNPKQAVLPGPTPKMDHTCSIRKMPAVSKRKIKAKKFFPCC</sequence>
<organism evidence="1 2">
    <name type="scientific">Plasmodium inui San Antonio 1</name>
    <dbReference type="NCBI Taxonomy" id="1237626"/>
    <lineage>
        <taxon>Eukaryota</taxon>
        <taxon>Sar</taxon>
        <taxon>Alveolata</taxon>
        <taxon>Apicomplexa</taxon>
        <taxon>Aconoidasida</taxon>
        <taxon>Haemosporida</taxon>
        <taxon>Plasmodiidae</taxon>
        <taxon>Plasmodium</taxon>
        <taxon>Plasmodium (Plasmodium)</taxon>
    </lineage>
</organism>
<gene>
    <name evidence="1" type="ORF">C922_02312</name>
</gene>
<dbReference type="OrthoDB" id="375087at2759"/>
<accession>W7A1T0</accession>
<protein>
    <submittedName>
        <fullName evidence="1">Uncharacterized protein</fullName>
    </submittedName>
</protein>
<proteinExistence type="predicted"/>
<evidence type="ECO:0000313" key="2">
    <source>
        <dbReference type="Proteomes" id="UP000030640"/>
    </source>
</evidence>
<dbReference type="EMBL" id="KI965467">
    <property type="protein sequence ID" value="EUD67162.1"/>
    <property type="molecule type" value="Genomic_DNA"/>
</dbReference>